<comment type="caution">
    <text evidence="2">The sequence shown here is derived from an EMBL/GenBank/DDBJ whole genome shotgun (WGS) entry which is preliminary data.</text>
</comment>
<proteinExistence type="predicted"/>
<evidence type="ECO:0000256" key="1">
    <source>
        <dbReference type="SAM" id="MobiDB-lite"/>
    </source>
</evidence>
<name>A0ABN0ZJM1_9ACTN</name>
<dbReference type="Proteomes" id="UP001500909">
    <property type="component" value="Unassembled WGS sequence"/>
</dbReference>
<reference evidence="2 3" key="1">
    <citation type="journal article" date="2019" name="Int. J. Syst. Evol. Microbiol.">
        <title>The Global Catalogue of Microorganisms (GCM) 10K type strain sequencing project: providing services to taxonomists for standard genome sequencing and annotation.</title>
        <authorList>
            <consortium name="The Broad Institute Genomics Platform"/>
            <consortium name="The Broad Institute Genome Sequencing Center for Infectious Disease"/>
            <person name="Wu L."/>
            <person name="Ma J."/>
        </authorList>
    </citation>
    <scope>NUCLEOTIDE SEQUENCE [LARGE SCALE GENOMIC DNA]</scope>
    <source>
        <strain evidence="2 3">JCM 4805</strain>
    </source>
</reference>
<evidence type="ECO:0000313" key="3">
    <source>
        <dbReference type="Proteomes" id="UP001500909"/>
    </source>
</evidence>
<sequence length="68" mass="7339">MDPDVSVRFHGTPGRVSASESTRSRLPHHVAAGVDYTDVEVDYLLATLLTQHAQSAVRLPAGRRTPDG</sequence>
<evidence type="ECO:0000313" key="2">
    <source>
        <dbReference type="EMBL" id="GAA0450132.1"/>
    </source>
</evidence>
<dbReference type="EMBL" id="BAAABY010000009">
    <property type="protein sequence ID" value="GAA0450132.1"/>
    <property type="molecule type" value="Genomic_DNA"/>
</dbReference>
<feature type="region of interest" description="Disordered" evidence="1">
    <location>
        <begin position="1"/>
        <end position="24"/>
    </location>
</feature>
<keyword evidence="3" id="KW-1185">Reference proteome</keyword>
<accession>A0ABN0ZJM1</accession>
<organism evidence="2 3">
    <name type="scientific">Streptomyces olivaceiscleroticus</name>
    <dbReference type="NCBI Taxonomy" id="68245"/>
    <lineage>
        <taxon>Bacteria</taxon>
        <taxon>Bacillati</taxon>
        <taxon>Actinomycetota</taxon>
        <taxon>Actinomycetes</taxon>
        <taxon>Kitasatosporales</taxon>
        <taxon>Streptomycetaceae</taxon>
        <taxon>Streptomyces</taxon>
    </lineage>
</organism>
<gene>
    <name evidence="2" type="ORF">GCM10010361_12740</name>
</gene>
<protein>
    <submittedName>
        <fullName evidence="2">Uncharacterized protein</fullName>
    </submittedName>
</protein>